<keyword evidence="6 14" id="KW-0227">DNA damage</keyword>
<gene>
    <name evidence="17" type="ORF">FCM35_KLT02259</name>
</gene>
<evidence type="ECO:0000256" key="11">
    <source>
        <dbReference type="ARBA" id="ARBA00023204"/>
    </source>
</evidence>
<dbReference type="GO" id="GO:0003677">
    <property type="term" value="F:DNA binding"/>
    <property type="evidence" value="ECO:0007669"/>
    <property type="project" value="UniProtKB-UniRule"/>
</dbReference>
<dbReference type="Gene3D" id="1.10.150.20">
    <property type="entry name" value="5' to 3' exonuclease, C-terminal subdomain"/>
    <property type="match status" value="1"/>
</dbReference>
<evidence type="ECO:0000256" key="13">
    <source>
        <dbReference type="ARBA" id="ARBA00060210"/>
    </source>
</evidence>
<dbReference type="CDD" id="cd09901">
    <property type="entry name" value="H3TH_FEN1-like"/>
    <property type="match status" value="1"/>
</dbReference>
<keyword evidence="10 14" id="KW-0267">Excision nuclease</keyword>
<feature type="domain" description="XPG-I" evidence="15">
    <location>
        <begin position="149"/>
        <end position="225"/>
    </location>
</feature>
<evidence type="ECO:0000313" key="17">
    <source>
        <dbReference type="EMBL" id="KAF3332682.1"/>
    </source>
</evidence>
<proteinExistence type="inferred from homology"/>
<comment type="subcellular location">
    <subcellularLocation>
        <location evidence="1 14">Nucleus</location>
    </subcellularLocation>
</comment>
<evidence type="ECO:0000256" key="6">
    <source>
        <dbReference type="ARBA" id="ARBA00022763"/>
    </source>
</evidence>
<dbReference type="SMART" id="SM00485">
    <property type="entry name" value="XPGN"/>
    <property type="match status" value="1"/>
</dbReference>
<evidence type="ECO:0000256" key="10">
    <source>
        <dbReference type="ARBA" id="ARBA00022881"/>
    </source>
</evidence>
<sequence length="539" mass="59971">MHPVPNRGMGIPNLLRVMKPFIEPVHIKKYSGRRVGIDAYSWLHKGAYSCSLELCMKPRTEAAKRYLNYFMHYINLMRHNSVTPIVVFDGGNLPCKSDTEAERHKRREANLAIAKEKLCEGDVGGATEYFKKAVHVTPSMAHQLIQILRLERVEFLVAPYEADAQLAYLSSLEEERGGISAIITEDSDLIAYGCPAIIFKMDRHGNGEEFLLDKAFNIVTKGLSFKGLDKNLFTGMCVLAGCDFLPSIHGIGVRRAYSLVSKHRNLDRVLSVLKLDKRYTVPDNYEDSFIKALSVFNHATIYDAETKSLKPLKPLGDGNMQYLIGDLSILGPDISPKIATGIAEGFLNPITKEAFNLIPSPRKGIKNAKISILDSTKENYVQISPMGDAYTSIFSSESTTQDMRVVEDEISNEMYMKDTLALGKLVTEESEQKVSETMNRSEGEIRIPDNNPFKKRKIEVCKEKENSASISTADFAEQSVVVNSIPVSQESVGSKPKEVLNNSKGKTAKKDVNAKVGKGKCGKKNQDEKGGILNFFVRL</sequence>
<dbReference type="GO" id="GO:0006281">
    <property type="term" value="P:DNA repair"/>
    <property type="evidence" value="ECO:0007669"/>
    <property type="project" value="UniProtKB-UniRule"/>
</dbReference>
<dbReference type="GO" id="GO:0035312">
    <property type="term" value="F:5'-3' DNA exonuclease activity"/>
    <property type="evidence" value="ECO:0007669"/>
    <property type="project" value="UniProtKB-UniRule"/>
</dbReference>
<dbReference type="GO" id="GO:0017108">
    <property type="term" value="F:5'-flap endonuclease activity"/>
    <property type="evidence" value="ECO:0007669"/>
    <property type="project" value="TreeGrafter"/>
</dbReference>
<dbReference type="PANTHER" id="PTHR11081:SF8">
    <property type="entry name" value="EXONUCLEASE 1"/>
    <property type="match status" value="1"/>
</dbReference>
<reference evidence="17" key="1">
    <citation type="submission" date="2020-01" db="EMBL/GenBank/DDBJ databases">
        <title>Genome sequence of Kobresia littledalei, the first chromosome-level genome in the family Cyperaceae.</title>
        <authorList>
            <person name="Qu G."/>
        </authorList>
    </citation>
    <scope>NUCLEOTIDE SEQUENCE</scope>
    <source>
        <strain evidence="17">C.B.Clarke</strain>
        <tissue evidence="17">Leaf</tissue>
    </source>
</reference>
<accession>A0A833VBP1</accession>
<evidence type="ECO:0000313" key="18">
    <source>
        <dbReference type="Proteomes" id="UP000623129"/>
    </source>
</evidence>
<dbReference type="AlphaFoldDB" id="A0A833VBP1"/>
<dbReference type="Gene3D" id="3.40.50.1010">
    <property type="entry name" value="5'-nuclease"/>
    <property type="match status" value="1"/>
</dbReference>
<evidence type="ECO:0000256" key="1">
    <source>
        <dbReference type="ARBA" id="ARBA00004123"/>
    </source>
</evidence>
<dbReference type="PRINTS" id="PR00853">
    <property type="entry name" value="XPGRADSUPER"/>
</dbReference>
<feature type="domain" description="XPG N-terminal" evidence="16">
    <location>
        <begin position="9"/>
        <end position="110"/>
    </location>
</feature>
<keyword evidence="12 14" id="KW-0539">Nucleus</keyword>
<keyword evidence="14" id="KW-0238">DNA-binding</keyword>
<comment type="caution">
    <text evidence="17">The sequence shown here is derived from an EMBL/GenBank/DDBJ whole genome shotgun (WGS) entry which is preliminary data.</text>
</comment>
<evidence type="ECO:0000259" key="15">
    <source>
        <dbReference type="SMART" id="SM00484"/>
    </source>
</evidence>
<dbReference type="InterPro" id="IPR006085">
    <property type="entry name" value="XPG_DNA_repair_N"/>
</dbReference>
<evidence type="ECO:0000256" key="3">
    <source>
        <dbReference type="ARBA" id="ARBA00020324"/>
    </source>
</evidence>
<dbReference type="FunFam" id="3.40.50.1010:FF:000002">
    <property type="entry name" value="Exonuclease 1, putative"/>
    <property type="match status" value="1"/>
</dbReference>
<dbReference type="SUPFAM" id="SSF47807">
    <property type="entry name" value="5' to 3' exonuclease, C-terminal subdomain"/>
    <property type="match status" value="1"/>
</dbReference>
<evidence type="ECO:0000256" key="14">
    <source>
        <dbReference type="RuleBase" id="RU910737"/>
    </source>
</evidence>
<comment type="function">
    <text evidence="13">Putative 5'-&gt;3' double-stranded DNA exonuclease which may also contain a cryptic 3'-&gt;5' double-stranded DNA exonuclease activity. May be involved in DNA mismatch repair (MMR).</text>
</comment>
<dbReference type="CDD" id="cd09857">
    <property type="entry name" value="PIN_EXO1"/>
    <property type="match status" value="1"/>
</dbReference>
<protein>
    <recommendedName>
        <fullName evidence="3 14">Exonuclease 1</fullName>
        <ecNumber evidence="14">3.1.-.-</ecNumber>
    </recommendedName>
</protein>
<comment type="function">
    <text evidence="14">5'-&gt;3' double-stranded DNA exonuclease which may also possess a cryptic 3'-&gt;5' double-stranded DNA exonuclease activity. Functions in DNA mismatch repair.</text>
</comment>
<keyword evidence="18" id="KW-1185">Reference proteome</keyword>
<dbReference type="Pfam" id="PF00752">
    <property type="entry name" value="XPG_N"/>
    <property type="match status" value="1"/>
</dbReference>
<comment type="similarity">
    <text evidence="2 14">Belongs to the XPG/RAD2 endonuclease family. EXO1 subfamily.</text>
</comment>
<dbReference type="EC" id="3.1.-.-" evidence="14"/>
<evidence type="ECO:0000256" key="7">
    <source>
        <dbReference type="ARBA" id="ARBA00022769"/>
    </source>
</evidence>
<evidence type="ECO:0000259" key="16">
    <source>
        <dbReference type="SMART" id="SM00485"/>
    </source>
</evidence>
<evidence type="ECO:0000256" key="9">
    <source>
        <dbReference type="ARBA" id="ARBA00022842"/>
    </source>
</evidence>
<evidence type="ECO:0000256" key="2">
    <source>
        <dbReference type="ARBA" id="ARBA00010563"/>
    </source>
</evidence>
<dbReference type="FunFam" id="1.10.150.20:FF:000011">
    <property type="entry name" value="exonuclease 1"/>
    <property type="match status" value="1"/>
</dbReference>
<name>A0A833VBP1_9POAL</name>
<dbReference type="Proteomes" id="UP000623129">
    <property type="component" value="Unassembled WGS sequence"/>
</dbReference>
<dbReference type="SMART" id="SM00484">
    <property type="entry name" value="XPGI"/>
    <property type="match status" value="1"/>
</dbReference>
<dbReference type="GO" id="GO:0046872">
    <property type="term" value="F:metal ion binding"/>
    <property type="evidence" value="ECO:0007669"/>
    <property type="project" value="UniProtKB-UniRule"/>
</dbReference>
<keyword evidence="4 14" id="KW-0540">Nuclease</keyword>
<evidence type="ECO:0000256" key="5">
    <source>
        <dbReference type="ARBA" id="ARBA00022723"/>
    </source>
</evidence>
<comment type="cofactor">
    <cofactor evidence="14">
        <name>Mg(2+)</name>
        <dbReference type="ChEBI" id="CHEBI:18420"/>
    </cofactor>
    <text evidence="14">Binds 2 magnesium ions per subunit. They probably participate in the reaction catalyzed by the enzyme. May bind an additional third magnesium ion after substrate binding.</text>
</comment>
<dbReference type="InterPro" id="IPR036279">
    <property type="entry name" value="5-3_exonuclease_C_sf"/>
</dbReference>
<evidence type="ECO:0000256" key="12">
    <source>
        <dbReference type="ARBA" id="ARBA00023242"/>
    </source>
</evidence>
<evidence type="ECO:0000256" key="8">
    <source>
        <dbReference type="ARBA" id="ARBA00022801"/>
    </source>
</evidence>
<evidence type="ECO:0000256" key="4">
    <source>
        <dbReference type="ARBA" id="ARBA00022722"/>
    </source>
</evidence>
<dbReference type="PANTHER" id="PTHR11081">
    <property type="entry name" value="FLAP ENDONUCLEASE FAMILY MEMBER"/>
    <property type="match status" value="1"/>
</dbReference>
<organism evidence="17 18">
    <name type="scientific">Carex littledalei</name>
    <dbReference type="NCBI Taxonomy" id="544730"/>
    <lineage>
        <taxon>Eukaryota</taxon>
        <taxon>Viridiplantae</taxon>
        <taxon>Streptophyta</taxon>
        <taxon>Embryophyta</taxon>
        <taxon>Tracheophyta</taxon>
        <taxon>Spermatophyta</taxon>
        <taxon>Magnoliopsida</taxon>
        <taxon>Liliopsida</taxon>
        <taxon>Poales</taxon>
        <taxon>Cyperaceae</taxon>
        <taxon>Cyperoideae</taxon>
        <taxon>Cariceae</taxon>
        <taxon>Carex</taxon>
        <taxon>Carex subgen. Euthyceras</taxon>
    </lineage>
</organism>
<keyword evidence="7 14" id="KW-0228">DNA excision</keyword>
<dbReference type="GO" id="GO:0005634">
    <property type="term" value="C:nucleus"/>
    <property type="evidence" value="ECO:0007669"/>
    <property type="project" value="UniProtKB-SubCell"/>
</dbReference>
<keyword evidence="8 14" id="KW-0378">Hydrolase</keyword>
<dbReference type="Pfam" id="PF00867">
    <property type="entry name" value="XPG_I"/>
    <property type="match status" value="1"/>
</dbReference>
<dbReference type="SUPFAM" id="SSF88723">
    <property type="entry name" value="PIN domain-like"/>
    <property type="match status" value="1"/>
</dbReference>
<dbReference type="InterPro" id="IPR044752">
    <property type="entry name" value="PIN-like_EXO1"/>
</dbReference>
<keyword evidence="9 14" id="KW-0460">Magnesium</keyword>
<dbReference type="InterPro" id="IPR006086">
    <property type="entry name" value="XPG-I_dom"/>
</dbReference>
<keyword evidence="14 17" id="KW-0269">Exonuclease</keyword>
<dbReference type="EMBL" id="SWLB01000011">
    <property type="protein sequence ID" value="KAF3332682.1"/>
    <property type="molecule type" value="Genomic_DNA"/>
</dbReference>
<dbReference type="OrthoDB" id="26491at2759"/>
<dbReference type="InterPro" id="IPR029060">
    <property type="entry name" value="PIN-like_dom_sf"/>
</dbReference>
<dbReference type="InterPro" id="IPR006084">
    <property type="entry name" value="XPG/Rad2"/>
</dbReference>
<keyword evidence="5 14" id="KW-0479">Metal-binding</keyword>
<keyword evidence="11 14" id="KW-0234">DNA repair</keyword>